<sequence length="40" mass="4132">MTAKNNKLAKAGEYKPIDLLAVAAAREVVDGDIVFAGTGL</sequence>
<dbReference type="EMBL" id="DNZF01000095">
    <property type="protein sequence ID" value="HBK53164.1"/>
    <property type="molecule type" value="Genomic_DNA"/>
</dbReference>
<dbReference type="AlphaFoldDB" id="A0A354YVE6"/>
<evidence type="ECO:0000313" key="2">
    <source>
        <dbReference type="Proteomes" id="UP000263273"/>
    </source>
</evidence>
<evidence type="ECO:0000313" key="1">
    <source>
        <dbReference type="EMBL" id="HBK53164.1"/>
    </source>
</evidence>
<comment type="caution">
    <text evidence="1">The sequence shown here is derived from an EMBL/GenBank/DDBJ whole genome shotgun (WGS) entry which is preliminary data.</text>
</comment>
<proteinExistence type="predicted"/>
<dbReference type="Proteomes" id="UP000263273">
    <property type="component" value="Unassembled WGS sequence"/>
</dbReference>
<protein>
    <submittedName>
        <fullName evidence="1">Acyl CoA--acetate/3-ketoacid CoA transferase subunit beta</fullName>
    </submittedName>
</protein>
<dbReference type="GO" id="GO:0016740">
    <property type="term" value="F:transferase activity"/>
    <property type="evidence" value="ECO:0007669"/>
    <property type="project" value="UniProtKB-KW"/>
</dbReference>
<reference evidence="1 2" key="1">
    <citation type="journal article" date="2018" name="Nat. Biotechnol.">
        <title>A standardized bacterial taxonomy based on genome phylogeny substantially revises the tree of life.</title>
        <authorList>
            <person name="Parks D.H."/>
            <person name="Chuvochina M."/>
            <person name="Waite D.W."/>
            <person name="Rinke C."/>
            <person name="Skarshewski A."/>
            <person name="Chaumeil P.A."/>
            <person name="Hugenholtz P."/>
        </authorList>
    </citation>
    <scope>NUCLEOTIDE SEQUENCE [LARGE SCALE GENOMIC DNA]</scope>
    <source>
        <strain evidence="1">UBA10948</strain>
    </source>
</reference>
<name>A0A354YVE6_9FIRM</name>
<keyword evidence="1" id="KW-0808">Transferase</keyword>
<accession>A0A354YVE6</accession>
<organism evidence="1 2">
    <name type="scientific">Syntrophomonas wolfei</name>
    <dbReference type="NCBI Taxonomy" id="863"/>
    <lineage>
        <taxon>Bacteria</taxon>
        <taxon>Bacillati</taxon>
        <taxon>Bacillota</taxon>
        <taxon>Clostridia</taxon>
        <taxon>Eubacteriales</taxon>
        <taxon>Syntrophomonadaceae</taxon>
        <taxon>Syntrophomonas</taxon>
    </lineage>
</organism>
<gene>
    <name evidence="1" type="ORF">DDZ44_04410</name>
</gene>
<feature type="non-terminal residue" evidence="1">
    <location>
        <position position="40"/>
    </location>
</feature>